<comment type="similarity">
    <text evidence="2 8">Belongs to the glycosyl hydrolase 28 family.</text>
</comment>
<dbReference type="GO" id="GO:0071555">
    <property type="term" value="P:cell wall organization"/>
    <property type="evidence" value="ECO:0007669"/>
    <property type="project" value="UniProtKB-KW"/>
</dbReference>
<evidence type="ECO:0000256" key="6">
    <source>
        <dbReference type="ARBA" id="ARBA00023295"/>
    </source>
</evidence>
<dbReference type="Pfam" id="PF00295">
    <property type="entry name" value="Glyco_hydro_28"/>
    <property type="match status" value="1"/>
</dbReference>
<keyword evidence="4" id="KW-0964">Secreted</keyword>
<dbReference type="Gene3D" id="2.160.20.10">
    <property type="entry name" value="Single-stranded right-handed beta-helix, Pectin lyase-like"/>
    <property type="match status" value="1"/>
</dbReference>
<comment type="caution">
    <text evidence="9">The sequence shown here is derived from an EMBL/GenBank/DDBJ whole genome shotgun (WGS) entry which is preliminary data.</text>
</comment>
<proteinExistence type="inferred from homology"/>
<evidence type="ECO:0000256" key="4">
    <source>
        <dbReference type="ARBA" id="ARBA00022525"/>
    </source>
</evidence>
<keyword evidence="7" id="KW-0961">Cell wall biogenesis/degradation</keyword>
<dbReference type="GO" id="GO:0004650">
    <property type="term" value="F:polygalacturonase activity"/>
    <property type="evidence" value="ECO:0007669"/>
    <property type="project" value="InterPro"/>
</dbReference>
<evidence type="ECO:0000313" key="9">
    <source>
        <dbReference type="EMBL" id="KAK7840244.1"/>
    </source>
</evidence>
<evidence type="ECO:0000313" key="10">
    <source>
        <dbReference type="Proteomes" id="UP000237347"/>
    </source>
</evidence>
<dbReference type="AlphaFoldDB" id="A0AAW0KMW0"/>
<comment type="subcellular location">
    <subcellularLocation>
        <location evidence="1">Secreted</location>
        <location evidence="1">Cell wall</location>
    </subcellularLocation>
</comment>
<evidence type="ECO:0000256" key="2">
    <source>
        <dbReference type="ARBA" id="ARBA00008834"/>
    </source>
</evidence>
<evidence type="ECO:0000256" key="7">
    <source>
        <dbReference type="ARBA" id="ARBA00023316"/>
    </source>
</evidence>
<protein>
    <submittedName>
        <fullName evidence="9">Exopolygalacturonase</fullName>
    </submittedName>
</protein>
<evidence type="ECO:0000256" key="1">
    <source>
        <dbReference type="ARBA" id="ARBA00004191"/>
    </source>
</evidence>
<reference evidence="9 10" key="1">
    <citation type="journal article" date="2018" name="Sci. Data">
        <title>The draft genome sequence of cork oak.</title>
        <authorList>
            <person name="Ramos A.M."/>
            <person name="Usie A."/>
            <person name="Barbosa P."/>
            <person name="Barros P.M."/>
            <person name="Capote T."/>
            <person name="Chaves I."/>
            <person name="Simoes F."/>
            <person name="Abreu I."/>
            <person name="Carrasquinho I."/>
            <person name="Faro C."/>
            <person name="Guimaraes J.B."/>
            <person name="Mendonca D."/>
            <person name="Nobrega F."/>
            <person name="Rodrigues L."/>
            <person name="Saibo N.J.M."/>
            <person name="Varela M.C."/>
            <person name="Egas C."/>
            <person name="Matos J."/>
            <person name="Miguel C.M."/>
            <person name="Oliveira M.M."/>
            <person name="Ricardo C.P."/>
            <person name="Goncalves S."/>
        </authorList>
    </citation>
    <scope>NUCLEOTIDE SEQUENCE [LARGE SCALE GENOMIC DNA]</scope>
    <source>
        <strain evidence="10">cv. HL8</strain>
    </source>
</reference>
<gene>
    <name evidence="9" type="primary">PG9</name>
    <name evidence="9" type="ORF">CFP56_016922</name>
</gene>
<name>A0AAW0KMW0_QUESU</name>
<keyword evidence="5 8" id="KW-0378">Hydrolase</keyword>
<organism evidence="9 10">
    <name type="scientific">Quercus suber</name>
    <name type="common">Cork oak</name>
    <dbReference type="NCBI Taxonomy" id="58331"/>
    <lineage>
        <taxon>Eukaryota</taxon>
        <taxon>Viridiplantae</taxon>
        <taxon>Streptophyta</taxon>
        <taxon>Embryophyta</taxon>
        <taxon>Tracheophyta</taxon>
        <taxon>Spermatophyta</taxon>
        <taxon>Magnoliopsida</taxon>
        <taxon>eudicotyledons</taxon>
        <taxon>Gunneridae</taxon>
        <taxon>Pentapetalae</taxon>
        <taxon>rosids</taxon>
        <taxon>fabids</taxon>
        <taxon>Fagales</taxon>
        <taxon>Fagaceae</taxon>
        <taxon>Quercus</taxon>
    </lineage>
</organism>
<dbReference type="InterPro" id="IPR000743">
    <property type="entry name" value="Glyco_hydro_28"/>
</dbReference>
<keyword evidence="10" id="KW-1185">Reference proteome</keyword>
<evidence type="ECO:0000256" key="5">
    <source>
        <dbReference type="ARBA" id="ARBA00022801"/>
    </source>
</evidence>
<dbReference type="PANTHER" id="PTHR31375">
    <property type="match status" value="1"/>
</dbReference>
<dbReference type="EMBL" id="PKMF04000266">
    <property type="protein sequence ID" value="KAK7840244.1"/>
    <property type="molecule type" value="Genomic_DNA"/>
</dbReference>
<keyword evidence="6 8" id="KW-0326">Glycosidase</keyword>
<dbReference type="GO" id="GO:0005975">
    <property type="term" value="P:carbohydrate metabolic process"/>
    <property type="evidence" value="ECO:0007669"/>
    <property type="project" value="InterPro"/>
</dbReference>
<dbReference type="InterPro" id="IPR012334">
    <property type="entry name" value="Pectin_lyas_fold"/>
</dbReference>
<evidence type="ECO:0000256" key="3">
    <source>
        <dbReference type="ARBA" id="ARBA00022512"/>
    </source>
</evidence>
<keyword evidence="3" id="KW-0134">Cell wall</keyword>
<evidence type="ECO:0000256" key="8">
    <source>
        <dbReference type="RuleBase" id="RU361169"/>
    </source>
</evidence>
<sequence>MQWQDIEAFRTAWKKACESSGSVNLLIPKGTYLIGHIQFTGPCNNGYLKATTDLSKYGFSAGWVEFGWVEGLTLTGGGTLDGQGAKAWPYNDCPTDSNCKLLPTVCFVTYKCISLSF</sequence>
<dbReference type="InterPro" id="IPR011050">
    <property type="entry name" value="Pectin_lyase_fold/virulence"/>
</dbReference>
<dbReference type="Proteomes" id="UP000237347">
    <property type="component" value="Unassembled WGS sequence"/>
</dbReference>
<dbReference type="SUPFAM" id="SSF51126">
    <property type="entry name" value="Pectin lyase-like"/>
    <property type="match status" value="1"/>
</dbReference>
<accession>A0AAW0KMW0</accession>